<dbReference type="SUPFAM" id="SSF47384">
    <property type="entry name" value="Homodimeric domain of signal transducing histidine kinase"/>
    <property type="match status" value="1"/>
</dbReference>
<dbReference type="InterPro" id="IPR036890">
    <property type="entry name" value="HATPase_C_sf"/>
</dbReference>
<evidence type="ECO:0000256" key="3">
    <source>
        <dbReference type="ARBA" id="ARBA00012438"/>
    </source>
</evidence>
<dbReference type="GO" id="GO:0000156">
    <property type="term" value="F:phosphorelay response regulator activity"/>
    <property type="evidence" value="ECO:0007669"/>
    <property type="project" value="TreeGrafter"/>
</dbReference>
<keyword evidence="6" id="KW-0547">Nucleotide-binding</keyword>
<dbReference type="Pfam" id="PF00512">
    <property type="entry name" value="HisKA"/>
    <property type="match status" value="1"/>
</dbReference>
<dbReference type="PIRSF" id="PIRSF037532">
    <property type="entry name" value="STHK_NtrY"/>
    <property type="match status" value="1"/>
</dbReference>
<dbReference type="Gene3D" id="3.30.565.10">
    <property type="entry name" value="Histidine kinase-like ATPase, C-terminal domain"/>
    <property type="match status" value="1"/>
</dbReference>
<dbReference type="InterPro" id="IPR003660">
    <property type="entry name" value="HAMP_dom"/>
</dbReference>
<dbReference type="EMBL" id="BMZG01000005">
    <property type="protein sequence ID" value="GHA72203.1"/>
    <property type="molecule type" value="Genomic_DNA"/>
</dbReference>
<dbReference type="SUPFAM" id="SSF55874">
    <property type="entry name" value="ATPase domain of HSP90 chaperone/DNA topoisomerase II/histidine kinase"/>
    <property type="match status" value="1"/>
</dbReference>
<evidence type="ECO:0000256" key="6">
    <source>
        <dbReference type="ARBA" id="ARBA00022741"/>
    </source>
</evidence>
<keyword evidence="7 13" id="KW-0418">Kinase</keyword>
<dbReference type="InterPro" id="IPR036097">
    <property type="entry name" value="HisK_dim/P_sf"/>
</dbReference>
<evidence type="ECO:0000259" key="11">
    <source>
        <dbReference type="PROSITE" id="PS50109"/>
    </source>
</evidence>
<dbReference type="InterPro" id="IPR035965">
    <property type="entry name" value="PAS-like_dom_sf"/>
</dbReference>
<dbReference type="PANTHER" id="PTHR42878:SF7">
    <property type="entry name" value="SENSOR HISTIDINE KINASE GLRK"/>
    <property type="match status" value="1"/>
</dbReference>
<dbReference type="PRINTS" id="PR00344">
    <property type="entry name" value="BCTRLSENSOR"/>
</dbReference>
<dbReference type="SUPFAM" id="SSF158472">
    <property type="entry name" value="HAMP domain-like"/>
    <property type="match status" value="1"/>
</dbReference>
<reference evidence="13" key="1">
    <citation type="journal article" date="2014" name="Int. J. Syst. Evol. Microbiol.">
        <title>Complete genome sequence of Corynebacterium casei LMG S-19264T (=DSM 44701T), isolated from a smear-ripened cheese.</title>
        <authorList>
            <consortium name="US DOE Joint Genome Institute (JGI-PGF)"/>
            <person name="Walter F."/>
            <person name="Albersmeier A."/>
            <person name="Kalinowski J."/>
            <person name="Ruckert C."/>
        </authorList>
    </citation>
    <scope>NUCLEOTIDE SEQUENCE</scope>
    <source>
        <strain evidence="13">KCTC 32501</strain>
    </source>
</reference>
<dbReference type="InterPro" id="IPR017232">
    <property type="entry name" value="NtrY"/>
</dbReference>
<dbReference type="SMART" id="SM00388">
    <property type="entry name" value="HisKA"/>
    <property type="match status" value="1"/>
</dbReference>
<comment type="catalytic activity">
    <reaction evidence="1">
        <text>ATP + protein L-histidine = ADP + protein N-phospho-L-histidine.</text>
        <dbReference type="EC" id="2.7.13.3"/>
    </reaction>
</comment>
<accession>A0A8J3CKR2</accession>
<dbReference type="GO" id="GO:0016020">
    <property type="term" value="C:membrane"/>
    <property type="evidence" value="ECO:0007669"/>
    <property type="project" value="UniProtKB-SubCell"/>
</dbReference>
<dbReference type="RefSeq" id="WP_189492912.1">
    <property type="nucleotide sequence ID" value="NZ_BMZG01000005.1"/>
</dbReference>
<dbReference type="Proteomes" id="UP000614287">
    <property type="component" value="Unassembled WGS sequence"/>
</dbReference>
<dbReference type="InterPro" id="IPR004358">
    <property type="entry name" value="Sig_transdc_His_kin-like_C"/>
</dbReference>
<keyword evidence="9" id="KW-0902">Two-component regulatory system</keyword>
<evidence type="ECO:0000313" key="14">
    <source>
        <dbReference type="Proteomes" id="UP000614287"/>
    </source>
</evidence>
<dbReference type="Gene3D" id="6.10.340.10">
    <property type="match status" value="1"/>
</dbReference>
<evidence type="ECO:0000256" key="1">
    <source>
        <dbReference type="ARBA" id="ARBA00000085"/>
    </source>
</evidence>
<evidence type="ECO:0000256" key="9">
    <source>
        <dbReference type="ARBA" id="ARBA00023012"/>
    </source>
</evidence>
<dbReference type="GO" id="GO:0005524">
    <property type="term" value="F:ATP binding"/>
    <property type="evidence" value="ECO:0007669"/>
    <property type="project" value="UniProtKB-KW"/>
</dbReference>
<protein>
    <recommendedName>
        <fullName evidence="3">histidine kinase</fullName>
        <ecNumber evidence="3">2.7.13.3</ecNumber>
    </recommendedName>
</protein>
<dbReference type="GO" id="GO:0000155">
    <property type="term" value="F:phosphorelay sensor kinase activity"/>
    <property type="evidence" value="ECO:0007669"/>
    <property type="project" value="InterPro"/>
</dbReference>
<reference evidence="13" key="2">
    <citation type="submission" date="2020-09" db="EMBL/GenBank/DDBJ databases">
        <authorList>
            <person name="Sun Q."/>
            <person name="Kim S."/>
        </authorList>
    </citation>
    <scope>NUCLEOTIDE SEQUENCE</scope>
    <source>
        <strain evidence="13">KCTC 32501</strain>
    </source>
</reference>
<dbReference type="GO" id="GO:0030295">
    <property type="term" value="F:protein kinase activator activity"/>
    <property type="evidence" value="ECO:0007669"/>
    <property type="project" value="TreeGrafter"/>
</dbReference>
<dbReference type="FunFam" id="1.10.287.130:FF:000107">
    <property type="entry name" value="Sensor histidine kinase YycG"/>
    <property type="match status" value="1"/>
</dbReference>
<dbReference type="PROSITE" id="PS50109">
    <property type="entry name" value="HIS_KIN"/>
    <property type="match status" value="1"/>
</dbReference>
<evidence type="ECO:0000256" key="2">
    <source>
        <dbReference type="ARBA" id="ARBA00004370"/>
    </source>
</evidence>
<feature type="domain" description="HAMP" evidence="12">
    <location>
        <begin position="313"/>
        <end position="366"/>
    </location>
</feature>
<dbReference type="PROSITE" id="PS50885">
    <property type="entry name" value="HAMP"/>
    <property type="match status" value="1"/>
</dbReference>
<dbReference type="Pfam" id="PF02518">
    <property type="entry name" value="HATPase_c"/>
    <property type="match status" value="1"/>
</dbReference>
<dbReference type="InterPro" id="IPR003594">
    <property type="entry name" value="HATPase_dom"/>
</dbReference>
<keyword evidence="10" id="KW-0812">Transmembrane</keyword>
<dbReference type="EC" id="2.7.13.3" evidence="3"/>
<feature type="transmembrane region" description="Helical" evidence="10">
    <location>
        <begin position="75"/>
        <end position="102"/>
    </location>
</feature>
<dbReference type="CDD" id="cd06225">
    <property type="entry name" value="HAMP"/>
    <property type="match status" value="1"/>
</dbReference>
<evidence type="ECO:0000256" key="4">
    <source>
        <dbReference type="ARBA" id="ARBA00022553"/>
    </source>
</evidence>
<dbReference type="InterPro" id="IPR003661">
    <property type="entry name" value="HisK_dim/P_dom"/>
</dbReference>
<sequence>MNKYLKGLLAGAMILGTLLLLGLALSTRGSEAFESQYPTLLVLNIIVIIVMIGLLGVLAYWLLGRFRRNVFGTRLLTRFALSFALLGIVPGVILFAISTLFVSRTIDTWFNLDLNRALEAGLTFGREHLSSVSEQSRSDVGRISLQLAQRNTISDSDAKEWLTRYQLERIVILNAVGAIVWQQSQTGENLVLPSPDYVNTASLDKSADGVTVIEDESDTVDGNDTSTAASPIIHVLYQIPNQSAESQTRYVYAQRVMPAAFSADVGAIQTGLRDYQATEASRNSLKNLYRVTLGVSLLLTVLAAVAAAFLIANRMIQPILWLAEATRKVAKGQYALVPQRVKGSDELIQLVDSFGDMASQLNTTQASLTANQKALESEKAYSEAVLDNLSAGVLVFDSHFVLEDHNQSASRIFNVPLTPFIGQHMANTTALASLYDAVFAAANHARSQSSHAPWRVQQNVVIERGHHEDEITLSIQGSRFTRADSDGYVLVIDDISPIISAQRTLAWGEVARRLAHEIKNPLTPIQLSAERLQHKLSEKLEESDQQLLERSTRTIVNQVGALQNLVNEFRDYARAPEVSFAPVSLNELITDILVLYESGQIGESPQYLIRVGLAQGLPDILADAQQLRQVFHNLIKNAIEAKNDQGLPIIDIQTRLVPLQSSGLLNQIGVNFSIKDNGVGFTGKALARMFEPYNTTKATGTGLGLPVVKKIIDAHHAKIVVKNCLKNETSNEILGAQIDILFLNVAQNETASLTPPLL</sequence>
<dbReference type="InterPro" id="IPR050351">
    <property type="entry name" value="BphY/WalK/GraS-like"/>
</dbReference>
<keyword evidence="10" id="KW-1133">Transmembrane helix</keyword>
<evidence type="ECO:0000259" key="12">
    <source>
        <dbReference type="PROSITE" id="PS50885"/>
    </source>
</evidence>
<dbReference type="Gene3D" id="1.10.287.130">
    <property type="match status" value="1"/>
</dbReference>
<keyword evidence="14" id="KW-1185">Reference proteome</keyword>
<evidence type="ECO:0000256" key="10">
    <source>
        <dbReference type="SAM" id="Phobius"/>
    </source>
</evidence>
<dbReference type="GO" id="GO:0007234">
    <property type="term" value="P:osmosensory signaling via phosphorelay pathway"/>
    <property type="evidence" value="ECO:0007669"/>
    <property type="project" value="TreeGrafter"/>
</dbReference>
<dbReference type="SMART" id="SM00387">
    <property type="entry name" value="HATPase_c"/>
    <property type="match status" value="1"/>
</dbReference>
<evidence type="ECO:0000313" key="13">
    <source>
        <dbReference type="EMBL" id="GHA72203.1"/>
    </source>
</evidence>
<proteinExistence type="predicted"/>
<dbReference type="PANTHER" id="PTHR42878">
    <property type="entry name" value="TWO-COMPONENT HISTIDINE KINASE"/>
    <property type="match status" value="1"/>
</dbReference>
<organism evidence="13 14">
    <name type="scientific">Formosimonas limnophila</name>
    <dbReference type="NCBI Taxonomy" id="1384487"/>
    <lineage>
        <taxon>Bacteria</taxon>
        <taxon>Pseudomonadati</taxon>
        <taxon>Pseudomonadota</taxon>
        <taxon>Betaproteobacteria</taxon>
        <taxon>Burkholderiales</taxon>
        <taxon>Burkholderiaceae</taxon>
        <taxon>Formosimonas</taxon>
    </lineage>
</organism>
<comment type="subcellular location">
    <subcellularLocation>
        <location evidence="2">Membrane</location>
    </subcellularLocation>
</comment>
<dbReference type="InterPro" id="IPR005467">
    <property type="entry name" value="His_kinase_dom"/>
</dbReference>
<evidence type="ECO:0000256" key="5">
    <source>
        <dbReference type="ARBA" id="ARBA00022679"/>
    </source>
</evidence>
<comment type="caution">
    <text evidence="13">The sequence shown here is derived from an EMBL/GenBank/DDBJ whole genome shotgun (WGS) entry which is preliminary data.</text>
</comment>
<keyword evidence="10" id="KW-0472">Membrane</keyword>
<name>A0A8J3CKR2_9BURK</name>
<gene>
    <name evidence="13" type="ORF">GCM10009007_11450</name>
</gene>
<feature type="transmembrane region" description="Helical" evidence="10">
    <location>
        <begin position="42"/>
        <end position="63"/>
    </location>
</feature>
<evidence type="ECO:0000256" key="7">
    <source>
        <dbReference type="ARBA" id="ARBA00022777"/>
    </source>
</evidence>
<keyword evidence="8" id="KW-0067">ATP-binding</keyword>
<dbReference type="SMART" id="SM00304">
    <property type="entry name" value="HAMP"/>
    <property type="match status" value="1"/>
</dbReference>
<keyword evidence="5" id="KW-0808">Transferase</keyword>
<keyword evidence="4" id="KW-0597">Phosphoprotein</keyword>
<feature type="domain" description="Histidine kinase" evidence="11">
    <location>
        <begin position="513"/>
        <end position="723"/>
    </location>
</feature>
<dbReference type="Gene3D" id="3.30.450.20">
    <property type="entry name" value="PAS domain"/>
    <property type="match status" value="1"/>
</dbReference>
<evidence type="ECO:0000256" key="8">
    <source>
        <dbReference type="ARBA" id="ARBA00022840"/>
    </source>
</evidence>
<dbReference type="SUPFAM" id="SSF55785">
    <property type="entry name" value="PYP-like sensor domain (PAS domain)"/>
    <property type="match status" value="1"/>
</dbReference>
<dbReference type="CDD" id="cd00082">
    <property type="entry name" value="HisKA"/>
    <property type="match status" value="1"/>
</dbReference>
<dbReference type="AlphaFoldDB" id="A0A8J3CKR2"/>